<proteinExistence type="inferred from homology"/>
<feature type="transmembrane region" description="Helical" evidence="6">
    <location>
        <begin position="56"/>
        <end position="75"/>
    </location>
</feature>
<keyword evidence="4 6" id="KW-1133">Transmembrane helix</keyword>
<dbReference type="PANTHER" id="PTHR13353">
    <property type="entry name" value="TRANSMEMBRANE PROTEIN 19"/>
    <property type="match status" value="1"/>
</dbReference>
<dbReference type="PANTHER" id="PTHR13353:SF5">
    <property type="entry name" value="TRANSMEMBRANE PROTEIN 19"/>
    <property type="match status" value="1"/>
</dbReference>
<keyword evidence="7" id="KW-0732">Signal</keyword>
<comment type="subcellular location">
    <subcellularLocation>
        <location evidence="1">Membrane</location>
        <topology evidence="1">Multi-pass membrane protein</topology>
    </subcellularLocation>
</comment>
<evidence type="ECO:0000256" key="7">
    <source>
        <dbReference type="SAM" id="SignalP"/>
    </source>
</evidence>
<feature type="transmembrane region" description="Helical" evidence="6">
    <location>
        <begin position="120"/>
        <end position="138"/>
    </location>
</feature>
<organism evidence="8">
    <name type="scientific">Corethron hystrix</name>
    <dbReference type="NCBI Taxonomy" id="216773"/>
    <lineage>
        <taxon>Eukaryota</taxon>
        <taxon>Sar</taxon>
        <taxon>Stramenopiles</taxon>
        <taxon>Ochrophyta</taxon>
        <taxon>Bacillariophyta</taxon>
        <taxon>Coscinodiscophyceae</taxon>
        <taxon>Corethrophycidae</taxon>
        <taxon>Corethrales</taxon>
        <taxon>Corethraceae</taxon>
        <taxon>Corethron</taxon>
    </lineage>
</organism>
<evidence type="ECO:0000256" key="4">
    <source>
        <dbReference type="ARBA" id="ARBA00022989"/>
    </source>
</evidence>
<dbReference type="InterPro" id="IPR002794">
    <property type="entry name" value="DUF92_TMEM19"/>
</dbReference>
<dbReference type="Pfam" id="PF01940">
    <property type="entry name" value="DUF92"/>
    <property type="match status" value="1"/>
</dbReference>
<keyword evidence="3 6" id="KW-0812">Transmembrane</keyword>
<evidence type="ECO:0000256" key="6">
    <source>
        <dbReference type="SAM" id="Phobius"/>
    </source>
</evidence>
<dbReference type="EMBL" id="HBFR01014109">
    <property type="protein sequence ID" value="CAD8883100.1"/>
    <property type="molecule type" value="Transcribed_RNA"/>
</dbReference>
<evidence type="ECO:0000256" key="2">
    <source>
        <dbReference type="ARBA" id="ARBA00009012"/>
    </source>
</evidence>
<evidence type="ECO:0000313" key="8">
    <source>
        <dbReference type="EMBL" id="CAD8883100.1"/>
    </source>
</evidence>
<evidence type="ECO:0000256" key="3">
    <source>
        <dbReference type="ARBA" id="ARBA00022692"/>
    </source>
</evidence>
<keyword evidence="5 6" id="KW-0472">Membrane</keyword>
<comment type="similarity">
    <text evidence="2">Belongs to the TMEM19 family.</text>
</comment>
<sequence>MSRELLLLGFVAALSTKLADTFASEIGKAYGKATFLIIPPFKQVDPGAEGGVSAEGTVAAAVGGMILSIYGAWALKTLPFQMILISTFSAFFATNIESILGATMQGKVGFKWMSNEVVNFINTLIGAGTAMALGKLLLGM</sequence>
<evidence type="ECO:0000256" key="1">
    <source>
        <dbReference type="ARBA" id="ARBA00004141"/>
    </source>
</evidence>
<dbReference type="AlphaFoldDB" id="A0A7S1FRU9"/>
<protein>
    <recommendedName>
        <fullName evidence="9">DUF92 domain-containing protein</fullName>
    </recommendedName>
</protein>
<dbReference type="GO" id="GO:0016020">
    <property type="term" value="C:membrane"/>
    <property type="evidence" value="ECO:0007669"/>
    <property type="project" value="UniProtKB-SubCell"/>
</dbReference>
<reference evidence="8" key="1">
    <citation type="submission" date="2021-01" db="EMBL/GenBank/DDBJ databases">
        <authorList>
            <person name="Corre E."/>
            <person name="Pelletier E."/>
            <person name="Niang G."/>
            <person name="Scheremetjew M."/>
            <person name="Finn R."/>
            <person name="Kale V."/>
            <person name="Holt S."/>
            <person name="Cochrane G."/>
            <person name="Meng A."/>
            <person name="Brown T."/>
            <person name="Cohen L."/>
        </authorList>
    </citation>
    <scope>NUCLEOTIDE SEQUENCE</scope>
    <source>
        <strain evidence="8">308</strain>
    </source>
</reference>
<feature type="chain" id="PRO_5031419960" description="DUF92 domain-containing protein" evidence="7">
    <location>
        <begin position="24"/>
        <end position="140"/>
    </location>
</feature>
<evidence type="ECO:0008006" key="9">
    <source>
        <dbReference type="Google" id="ProtNLM"/>
    </source>
</evidence>
<feature type="transmembrane region" description="Helical" evidence="6">
    <location>
        <begin position="82"/>
        <end position="100"/>
    </location>
</feature>
<evidence type="ECO:0000256" key="5">
    <source>
        <dbReference type="ARBA" id="ARBA00023136"/>
    </source>
</evidence>
<accession>A0A7S1FRU9</accession>
<gene>
    <name evidence="8" type="ORF">CHYS00102_LOCUS10295</name>
</gene>
<name>A0A7S1FRU9_9STRA</name>
<feature type="signal peptide" evidence="7">
    <location>
        <begin position="1"/>
        <end position="23"/>
    </location>
</feature>